<sequence length="57" mass="6666">MIPTHFICKICGREKLYTPKKREFYKCECGQVYELVNTRYGWCMVIVGGKEITKSEG</sequence>
<protein>
    <submittedName>
        <fullName evidence="1">Uncharacterized protein</fullName>
    </submittedName>
</protein>
<proteinExistence type="predicted"/>
<dbReference type="AlphaFoldDB" id="A0AAC9RIL5"/>
<gene>
    <name evidence="1" type="ORF">CLFO_21390</name>
</gene>
<organism evidence="1 2">
    <name type="scientific">Clostridium formicaceticum</name>
    <dbReference type="NCBI Taxonomy" id="1497"/>
    <lineage>
        <taxon>Bacteria</taxon>
        <taxon>Bacillati</taxon>
        <taxon>Bacillota</taxon>
        <taxon>Clostridia</taxon>
        <taxon>Eubacteriales</taxon>
        <taxon>Clostridiaceae</taxon>
        <taxon>Clostridium</taxon>
    </lineage>
</organism>
<accession>A0AAC9RIL5</accession>
<dbReference type="EMBL" id="CP020559">
    <property type="protein sequence ID" value="ARE87739.1"/>
    <property type="molecule type" value="Genomic_DNA"/>
</dbReference>
<evidence type="ECO:0000313" key="1">
    <source>
        <dbReference type="EMBL" id="ARE87739.1"/>
    </source>
</evidence>
<evidence type="ECO:0000313" key="2">
    <source>
        <dbReference type="Proteomes" id="UP000192478"/>
    </source>
</evidence>
<reference evidence="1 2" key="1">
    <citation type="submission" date="2017-03" db="EMBL/GenBank/DDBJ databases">
        <title>Complete sequence of Clostridium formicaceticum DSM 92.</title>
        <authorList>
            <person name="Poehlein A."/>
            <person name="Karl M."/>
            <person name="Bengelsdorf F.R."/>
            <person name="Duerre P."/>
            <person name="Daniel R."/>
        </authorList>
    </citation>
    <scope>NUCLEOTIDE SEQUENCE [LARGE SCALE GENOMIC DNA]</scope>
    <source>
        <strain evidence="1 2">DSM 92</strain>
    </source>
</reference>
<name>A0AAC9RIL5_9CLOT</name>
<dbReference type="Proteomes" id="UP000192478">
    <property type="component" value="Chromosome"/>
</dbReference>